<reference evidence="1 2" key="1">
    <citation type="submission" date="2019-09" db="EMBL/GenBank/DDBJ databases">
        <title>Isolation and characterization of vB_PagP-SK1, a T7-like phage infecting Pantoea agglomerans.</title>
        <authorList>
            <person name="McDougall D.L."/>
            <person name="Soutar C.D."/>
            <person name="Perry B.J."/>
            <person name="Brown C."/>
            <person name="Alexander D."/>
            <person name="Yost C.K."/>
            <person name="Stavrinides J."/>
        </authorList>
    </citation>
    <scope>NUCLEOTIDE SEQUENCE [LARGE SCALE GENOMIC DNA]</scope>
</reference>
<evidence type="ECO:0008006" key="3">
    <source>
        <dbReference type="Google" id="ProtNLM"/>
    </source>
</evidence>
<dbReference type="EMBL" id="MN450150">
    <property type="protein sequence ID" value="QFR42366.1"/>
    <property type="molecule type" value="Genomic_DNA"/>
</dbReference>
<protein>
    <recommendedName>
        <fullName evidence="3">HNS binding protein</fullName>
    </recommendedName>
</protein>
<sequence>MTHKEPIMAMTLKGKVSFGVTYVIDSASEKALDDTVLSIARRVAKGETVSPFKRELLRVALEGGPEAAAKFCIKTGLRQGIKEMHDDLNSEEQKLCRFSPAQVVLS</sequence>
<evidence type="ECO:0000313" key="1">
    <source>
        <dbReference type="EMBL" id="QFR42366.1"/>
    </source>
</evidence>
<proteinExistence type="predicted"/>
<keyword evidence="2" id="KW-1185">Reference proteome</keyword>
<accession>A0A5P8NK75</accession>
<organism evidence="1 2">
    <name type="scientific">Pantoea phage vB_PagP-SK1</name>
    <dbReference type="NCBI Taxonomy" id="2653646"/>
    <lineage>
        <taxon>Viruses</taxon>
        <taxon>Duplodnaviria</taxon>
        <taxon>Heunggongvirae</taxon>
        <taxon>Uroviricota</taxon>
        <taxon>Caudoviricetes</taxon>
        <taxon>Autographivirales</taxon>
        <taxon>Autotranscriptaviridae</taxon>
        <taxon>Studiervirinae</taxon>
        <taxon>Elunavirus</taxon>
        <taxon>Elunavirus PagPSK1</taxon>
    </lineage>
</organism>
<dbReference type="Pfam" id="PF11247">
    <property type="entry name" value="Phage_T7_55"/>
    <property type="match status" value="1"/>
</dbReference>
<dbReference type="InterPro" id="IPR022611">
    <property type="entry name" value="Phage_T7_5.5"/>
</dbReference>
<dbReference type="Proteomes" id="UP000327119">
    <property type="component" value="Segment"/>
</dbReference>
<evidence type="ECO:0000313" key="2">
    <source>
        <dbReference type="Proteomes" id="UP000327119"/>
    </source>
</evidence>
<name>A0A5P8NK75_9CAUD</name>